<organism evidence="1 2">
    <name type="scientific">Pseudaminobacter soli</name>
    <name type="common">ex Zhang et al. 2022</name>
    <dbReference type="NCBI Taxonomy" id="2831468"/>
    <lineage>
        <taxon>Bacteria</taxon>
        <taxon>Pseudomonadati</taxon>
        <taxon>Pseudomonadota</taxon>
        <taxon>Alphaproteobacteria</taxon>
        <taxon>Hyphomicrobiales</taxon>
        <taxon>Phyllobacteriaceae</taxon>
        <taxon>Pseudaminobacter</taxon>
    </lineage>
</organism>
<sequence length="84" mass="9657">MNSRQRKMLELVFTDPVSGTIEWDSIESLLISVGYRLIEGAGSRVRFERDGVMATFHRPHPAKEAKRYQVKDAREFLIPIGVRP</sequence>
<evidence type="ECO:0000313" key="2">
    <source>
        <dbReference type="Proteomes" id="UP000680348"/>
    </source>
</evidence>
<dbReference type="RefSeq" id="WP_188256302.1">
    <property type="nucleotide sequence ID" value="NZ_JABVCF010000010.1"/>
</dbReference>
<name>A0A942DZ96_9HYPH</name>
<keyword evidence="2" id="KW-1185">Reference proteome</keyword>
<dbReference type="GO" id="GO:0003729">
    <property type="term" value="F:mRNA binding"/>
    <property type="evidence" value="ECO:0007669"/>
    <property type="project" value="InterPro"/>
</dbReference>
<dbReference type="InterPro" id="IPR012933">
    <property type="entry name" value="HicA_mRNA_interferase"/>
</dbReference>
<dbReference type="Pfam" id="PF07927">
    <property type="entry name" value="HicA_toxin"/>
    <property type="match status" value="1"/>
</dbReference>
<gene>
    <name evidence="1" type="ORF">KEU06_19290</name>
</gene>
<evidence type="ECO:0000313" key="1">
    <source>
        <dbReference type="EMBL" id="MBS3650759.1"/>
    </source>
</evidence>
<proteinExistence type="predicted"/>
<dbReference type="AlphaFoldDB" id="A0A942DZ96"/>
<protein>
    <submittedName>
        <fullName evidence="1">Type II toxin-antitoxin system HicA family toxin</fullName>
    </submittedName>
</protein>
<dbReference type="Proteomes" id="UP000680348">
    <property type="component" value="Unassembled WGS sequence"/>
</dbReference>
<accession>A0A942DZ96</accession>
<reference evidence="1" key="1">
    <citation type="submission" date="2021-04" db="EMBL/GenBank/DDBJ databases">
        <title>Pseudaminobacter soli sp. nov., isolated from paddy soil contaminated by heavy metals.</title>
        <authorList>
            <person name="Zhang K."/>
        </authorList>
    </citation>
    <scope>NUCLEOTIDE SEQUENCE</scope>
    <source>
        <strain evidence="1">19-2017</strain>
    </source>
</reference>
<dbReference type="EMBL" id="JAGWCR010000010">
    <property type="protein sequence ID" value="MBS3650759.1"/>
    <property type="molecule type" value="Genomic_DNA"/>
</dbReference>
<comment type="caution">
    <text evidence="1">The sequence shown here is derived from an EMBL/GenBank/DDBJ whole genome shotgun (WGS) entry which is preliminary data.</text>
</comment>